<feature type="domain" description="GOLD" evidence="2">
    <location>
        <begin position="243"/>
        <end position="330"/>
    </location>
</feature>
<dbReference type="Proteomes" id="UP000469452">
    <property type="component" value="Unassembled WGS sequence"/>
</dbReference>
<organism evidence="3 4">
    <name type="scientific">Aphanomyces astaci</name>
    <name type="common">Crayfish plague agent</name>
    <dbReference type="NCBI Taxonomy" id="112090"/>
    <lineage>
        <taxon>Eukaryota</taxon>
        <taxon>Sar</taxon>
        <taxon>Stramenopiles</taxon>
        <taxon>Oomycota</taxon>
        <taxon>Saprolegniomycetes</taxon>
        <taxon>Saprolegniales</taxon>
        <taxon>Verrucalvaceae</taxon>
        <taxon>Aphanomyces</taxon>
    </lineage>
</organism>
<protein>
    <recommendedName>
        <fullName evidence="2">GOLD domain-containing protein</fullName>
    </recommendedName>
</protein>
<reference evidence="3 4" key="1">
    <citation type="submission" date="2019-06" db="EMBL/GenBank/DDBJ databases">
        <title>Genomics analysis of Aphanomyces spp. identifies a new class of oomycete effector associated with host adaptation.</title>
        <authorList>
            <person name="Gaulin E."/>
        </authorList>
    </citation>
    <scope>NUCLEOTIDE SEQUENCE [LARGE SCALE GENOMIC DNA]</scope>
    <source>
        <strain evidence="3 4">E</strain>
    </source>
</reference>
<dbReference type="InterPro" id="IPR009038">
    <property type="entry name" value="GOLD_dom"/>
</dbReference>
<evidence type="ECO:0000256" key="1">
    <source>
        <dbReference type="SAM" id="MobiDB-lite"/>
    </source>
</evidence>
<dbReference type="EMBL" id="VJMI01019873">
    <property type="protein sequence ID" value="KAF0706163.1"/>
    <property type="molecule type" value="Genomic_DNA"/>
</dbReference>
<dbReference type="VEuPathDB" id="FungiDB:H257_05678"/>
<dbReference type="AlphaFoldDB" id="A0A6A4Z856"/>
<comment type="caution">
    <text evidence="3">The sequence shown here is derived from an EMBL/GenBank/DDBJ whole genome shotgun (WGS) entry which is preliminary data.</text>
</comment>
<feature type="region of interest" description="Disordered" evidence="1">
    <location>
        <begin position="61"/>
        <end position="81"/>
    </location>
</feature>
<name>A0A6A4Z856_APHAT</name>
<evidence type="ECO:0000313" key="4">
    <source>
        <dbReference type="Proteomes" id="UP000469452"/>
    </source>
</evidence>
<proteinExistence type="predicted"/>
<feature type="non-terminal residue" evidence="3">
    <location>
        <position position="386"/>
    </location>
</feature>
<gene>
    <name evidence="3" type="ORF">AaE_014246</name>
</gene>
<accession>A0A6A4Z856</accession>
<evidence type="ECO:0000313" key="3">
    <source>
        <dbReference type="EMBL" id="KAF0706163.1"/>
    </source>
</evidence>
<sequence length="386" mass="42302">MVDVDAGSRYQQDKRDIGRTISHMRTVKVREPMLAWSNAYKMLNRRLDDAMTIDPSMKTNQEAWDHREGDTSLGEADGVQPGLADEDGRVIALGQRPRLHVAAGRRREPDIDRIRGKWFQDLKVKKDVAVHGAGHHVFLDSAFNPSSLLPRYRRGQRRSTSLHPPTWTGTQARMPTGPSTTCFASCCRVWKYSNAAVCGGNYPDTALGLPWGVLGLAFICCLLPARGVTAGSSFAFDVYGGQEECFREDIVLRSLHSDLFLHFELLEPRGPADALHVKLLSPSGVPVTTWAHATANNTSLQLRESGLYSLCFTSTPGSKAHQRVLYVADVVSYGTRSLTVRDSSVASPHLPHGALMCTARSNGGGHAASANTRRTVSVHAHLGHRT</sequence>
<evidence type="ECO:0000259" key="2">
    <source>
        <dbReference type="PROSITE" id="PS50866"/>
    </source>
</evidence>
<dbReference type="PROSITE" id="PS50866">
    <property type="entry name" value="GOLD"/>
    <property type="match status" value="1"/>
</dbReference>